<gene>
    <name evidence="2" type="ORF">OSB04_un001054</name>
</gene>
<reference evidence="2" key="1">
    <citation type="submission" date="2023-03" db="EMBL/GenBank/DDBJ databases">
        <title>Chromosome-scale reference genome and RAD-based genetic map of yellow starthistle (Centaurea solstitialis) reveal putative structural variation and QTLs associated with invader traits.</title>
        <authorList>
            <person name="Reatini B."/>
            <person name="Cang F.A."/>
            <person name="Jiang Q."/>
            <person name="Mckibben M.T.W."/>
            <person name="Barker M.S."/>
            <person name="Rieseberg L.H."/>
            <person name="Dlugosch K.M."/>
        </authorList>
    </citation>
    <scope>NUCLEOTIDE SEQUENCE</scope>
    <source>
        <strain evidence="2">CAN-66</strain>
        <tissue evidence="2">Leaf</tissue>
    </source>
</reference>
<accession>A0AA38SMG3</accession>
<keyword evidence="3" id="KW-1185">Reference proteome</keyword>
<comment type="caution">
    <text evidence="2">The sequence shown here is derived from an EMBL/GenBank/DDBJ whole genome shotgun (WGS) entry which is preliminary data.</text>
</comment>
<feature type="region of interest" description="Disordered" evidence="1">
    <location>
        <begin position="46"/>
        <end position="91"/>
    </location>
</feature>
<evidence type="ECO:0000313" key="3">
    <source>
        <dbReference type="Proteomes" id="UP001172457"/>
    </source>
</evidence>
<feature type="compositionally biased region" description="Basic and acidic residues" evidence="1">
    <location>
        <begin position="65"/>
        <end position="75"/>
    </location>
</feature>
<proteinExistence type="predicted"/>
<name>A0AA38SMG3_9ASTR</name>
<protein>
    <submittedName>
        <fullName evidence="2">Uncharacterized protein</fullName>
    </submittedName>
</protein>
<feature type="compositionally biased region" description="Basic residues" evidence="1">
    <location>
        <begin position="81"/>
        <end position="91"/>
    </location>
</feature>
<organism evidence="2 3">
    <name type="scientific">Centaurea solstitialis</name>
    <name type="common">yellow star-thistle</name>
    <dbReference type="NCBI Taxonomy" id="347529"/>
    <lineage>
        <taxon>Eukaryota</taxon>
        <taxon>Viridiplantae</taxon>
        <taxon>Streptophyta</taxon>
        <taxon>Embryophyta</taxon>
        <taxon>Tracheophyta</taxon>
        <taxon>Spermatophyta</taxon>
        <taxon>Magnoliopsida</taxon>
        <taxon>eudicotyledons</taxon>
        <taxon>Gunneridae</taxon>
        <taxon>Pentapetalae</taxon>
        <taxon>asterids</taxon>
        <taxon>campanulids</taxon>
        <taxon>Asterales</taxon>
        <taxon>Asteraceae</taxon>
        <taxon>Carduoideae</taxon>
        <taxon>Cardueae</taxon>
        <taxon>Centaureinae</taxon>
        <taxon>Centaurea</taxon>
    </lineage>
</organism>
<dbReference type="AlphaFoldDB" id="A0AA38SMG3"/>
<evidence type="ECO:0000313" key="2">
    <source>
        <dbReference type="EMBL" id="KAJ9535797.1"/>
    </source>
</evidence>
<dbReference type="Proteomes" id="UP001172457">
    <property type="component" value="Unassembled WGS sequence"/>
</dbReference>
<sequence>MVDEFIVRLPNLKQVRRKWRTNYTRGQIQQKSHITRIKSEINKVSAWDSMDQDQEMNEPVLQSTDPDHQSEDLLKTSRSYSKNHQRHRRIS</sequence>
<evidence type="ECO:0000256" key="1">
    <source>
        <dbReference type="SAM" id="MobiDB-lite"/>
    </source>
</evidence>
<dbReference type="EMBL" id="JARYMX010000125">
    <property type="protein sequence ID" value="KAJ9535797.1"/>
    <property type="molecule type" value="Genomic_DNA"/>
</dbReference>